<feature type="compositionally biased region" description="Acidic residues" evidence="1">
    <location>
        <begin position="36"/>
        <end position="52"/>
    </location>
</feature>
<gene>
    <name evidence="2" type="ORF">MAM1_0053d03461</name>
</gene>
<dbReference type="AlphaFoldDB" id="A0A0C9LTT1"/>
<proteinExistence type="predicted"/>
<keyword evidence="3" id="KW-1185">Reference proteome</keyword>
<sequence>MFLYLNARFGNDTSVSTDEFAAIIVKNEKDTANASNEDDGTSNDAFSDNDGDESIHEQQNAPDFFTKELFKPSPPFGATADSSTDITDDASTNNVTTIEAPYALALQDIIALASVAYTFCQPSDYLTAITMQDAEAKLYQDKQDSIPVHALQTTATWSMLSPQLRWLRSVIVQLAGDKAKRSAFKLTLAKQKDSKDTDAIRIDHATLYRMLSISHNMFHTNGAEKMTSANTFKTKEQKLYAINNSSN</sequence>
<name>A0A0C9LTT1_9FUNG</name>
<dbReference type="Proteomes" id="UP000053815">
    <property type="component" value="Unassembled WGS sequence"/>
</dbReference>
<accession>A0A0C9LTT1</accession>
<evidence type="ECO:0000313" key="2">
    <source>
        <dbReference type="EMBL" id="GAN04005.1"/>
    </source>
</evidence>
<dbReference type="EMBL" id="DF836342">
    <property type="protein sequence ID" value="GAN04005.1"/>
    <property type="molecule type" value="Genomic_DNA"/>
</dbReference>
<reference evidence="2" key="1">
    <citation type="submission" date="2014-09" db="EMBL/GenBank/DDBJ databases">
        <title>Draft genome sequence of an oleaginous Mucoromycotina fungus Mucor ambiguus NBRC6742.</title>
        <authorList>
            <person name="Takeda I."/>
            <person name="Yamane N."/>
            <person name="Morita T."/>
            <person name="Tamano K."/>
            <person name="Machida M."/>
            <person name="Baker S."/>
            <person name="Koike H."/>
        </authorList>
    </citation>
    <scope>NUCLEOTIDE SEQUENCE</scope>
    <source>
        <strain evidence="2">NBRC 6742</strain>
    </source>
</reference>
<dbReference type="OrthoDB" id="10330711at2759"/>
<feature type="region of interest" description="Disordered" evidence="1">
    <location>
        <begin position="32"/>
        <end position="56"/>
    </location>
</feature>
<evidence type="ECO:0000313" key="3">
    <source>
        <dbReference type="Proteomes" id="UP000053815"/>
    </source>
</evidence>
<protein>
    <submittedName>
        <fullName evidence="2">Uncharacterized protein</fullName>
    </submittedName>
</protein>
<evidence type="ECO:0000256" key="1">
    <source>
        <dbReference type="SAM" id="MobiDB-lite"/>
    </source>
</evidence>
<organism evidence="2">
    <name type="scientific">Mucor ambiguus</name>
    <dbReference type="NCBI Taxonomy" id="91626"/>
    <lineage>
        <taxon>Eukaryota</taxon>
        <taxon>Fungi</taxon>
        <taxon>Fungi incertae sedis</taxon>
        <taxon>Mucoromycota</taxon>
        <taxon>Mucoromycotina</taxon>
        <taxon>Mucoromycetes</taxon>
        <taxon>Mucorales</taxon>
        <taxon>Mucorineae</taxon>
        <taxon>Mucoraceae</taxon>
        <taxon>Mucor</taxon>
    </lineage>
</organism>